<keyword evidence="4 6" id="KW-0694">RNA-binding</keyword>
<dbReference type="InterPro" id="IPR010920">
    <property type="entry name" value="LSM_dom_sf"/>
</dbReference>
<sequence length="197" mass="21160">MDVPEGASPGMMMLGMAAPGGPNGHGGGGSLDNGGNGANNGPPAVPQLPPQMFTTAAQLLDLTDKKLVVVLRDGRKLFGMLRSFDQFANLVLQSTTERLFVPPSSPTTPGLFTDIDRGVFLVRGENVLLLGEIDMDLVEEGPDGLELPPRGYERAPLDVIQKEVRRLRELEKTRETRKNKKLAEIGFEGELGAEAIL</sequence>
<dbReference type="PANTHER" id="PTHR15588">
    <property type="entry name" value="LSM1"/>
    <property type="match status" value="1"/>
</dbReference>
<comment type="subunit">
    <text evidence="6">Component of the heptameric LSM1-LSM7 complex that forms a seven-membered ring structure with a donut shape.</text>
</comment>
<evidence type="ECO:0000256" key="2">
    <source>
        <dbReference type="ARBA" id="ARBA00022490"/>
    </source>
</evidence>
<dbReference type="InterPro" id="IPR044642">
    <property type="entry name" value="PTHR15588"/>
</dbReference>
<evidence type="ECO:0000313" key="9">
    <source>
        <dbReference type="EMBL" id="KKF93584.1"/>
    </source>
</evidence>
<dbReference type="Proteomes" id="UP000034841">
    <property type="component" value="Unassembled WGS sequence"/>
</dbReference>
<comment type="function">
    <text evidence="6">Component of the cytoplasmic LSM1-LSM7 complex which is involved in mRNA degradation.</text>
</comment>
<comment type="caution">
    <text evidence="9">The sequence shown here is derived from an EMBL/GenBank/DDBJ whole genome shotgun (WGS) entry which is preliminary data.</text>
</comment>
<name>A0A0F8DC71_CERFI</name>
<dbReference type="CDD" id="cd01728">
    <property type="entry name" value="LSm1"/>
    <property type="match status" value="1"/>
</dbReference>
<dbReference type="GO" id="GO:1990726">
    <property type="term" value="C:Lsm1-7-Pat1 complex"/>
    <property type="evidence" value="ECO:0007669"/>
    <property type="project" value="TreeGrafter"/>
</dbReference>
<dbReference type="GO" id="GO:0000290">
    <property type="term" value="P:deadenylation-dependent decapping of nuclear-transcribed mRNA"/>
    <property type="evidence" value="ECO:0007669"/>
    <property type="project" value="TreeGrafter"/>
</dbReference>
<comment type="subcellular location">
    <subcellularLocation>
        <location evidence="6">Cytoplasm</location>
    </subcellularLocation>
    <subcellularLocation>
        <location evidence="6">Cytoplasm</location>
        <location evidence="6">P-body</location>
    </subcellularLocation>
</comment>
<comment type="similarity">
    <text evidence="1 6">Belongs to the snRNP Sm proteins family.</text>
</comment>
<evidence type="ECO:0000256" key="1">
    <source>
        <dbReference type="ARBA" id="ARBA00006850"/>
    </source>
</evidence>
<protein>
    <recommendedName>
        <fullName evidence="6">U6 snRNA-associated Sm-like protein LSm1</fullName>
    </recommendedName>
</protein>
<dbReference type="AlphaFoldDB" id="A0A0F8DC71"/>
<feature type="compositionally biased region" description="Gly residues" evidence="7">
    <location>
        <begin position="21"/>
        <end position="38"/>
    </location>
</feature>
<dbReference type="OrthoDB" id="10263346at2759"/>
<dbReference type="EMBL" id="LBBL01000226">
    <property type="protein sequence ID" value="KKF93584.1"/>
    <property type="molecule type" value="Genomic_DNA"/>
</dbReference>
<dbReference type="GO" id="GO:0006397">
    <property type="term" value="P:mRNA processing"/>
    <property type="evidence" value="ECO:0007669"/>
    <property type="project" value="UniProtKB-UniRule"/>
</dbReference>
<evidence type="ECO:0000256" key="3">
    <source>
        <dbReference type="ARBA" id="ARBA00022664"/>
    </source>
</evidence>
<evidence type="ECO:0000256" key="4">
    <source>
        <dbReference type="ARBA" id="ARBA00022884"/>
    </source>
</evidence>
<dbReference type="GO" id="GO:1990904">
    <property type="term" value="C:ribonucleoprotein complex"/>
    <property type="evidence" value="ECO:0007669"/>
    <property type="project" value="UniProtKB-KW"/>
</dbReference>
<evidence type="ECO:0000259" key="8">
    <source>
        <dbReference type="PROSITE" id="PS52002"/>
    </source>
</evidence>
<feature type="region of interest" description="Disordered" evidence="7">
    <location>
        <begin position="1"/>
        <end position="48"/>
    </location>
</feature>
<evidence type="ECO:0000256" key="5">
    <source>
        <dbReference type="ARBA" id="ARBA00023274"/>
    </source>
</evidence>
<organism evidence="9 10">
    <name type="scientific">Ceratocystis fimbriata f. sp. platani</name>
    <dbReference type="NCBI Taxonomy" id="88771"/>
    <lineage>
        <taxon>Eukaryota</taxon>
        <taxon>Fungi</taxon>
        <taxon>Dikarya</taxon>
        <taxon>Ascomycota</taxon>
        <taxon>Pezizomycotina</taxon>
        <taxon>Sordariomycetes</taxon>
        <taxon>Hypocreomycetidae</taxon>
        <taxon>Microascales</taxon>
        <taxon>Ceratocystidaceae</taxon>
        <taxon>Ceratocystis</taxon>
    </lineage>
</organism>
<accession>A0A0F8DC71</accession>
<dbReference type="InterPro" id="IPR001163">
    <property type="entry name" value="Sm_dom_euk/arc"/>
</dbReference>
<feature type="domain" description="Sm" evidence="8">
    <location>
        <begin position="54"/>
        <end position="136"/>
    </location>
</feature>
<dbReference type="Gene3D" id="2.30.30.100">
    <property type="match status" value="1"/>
</dbReference>
<dbReference type="GO" id="GO:0000932">
    <property type="term" value="C:P-body"/>
    <property type="evidence" value="ECO:0007669"/>
    <property type="project" value="UniProtKB-SubCell"/>
</dbReference>
<keyword evidence="3 6" id="KW-0507">mRNA processing</keyword>
<feature type="compositionally biased region" description="Low complexity" evidence="7">
    <location>
        <begin position="1"/>
        <end position="20"/>
    </location>
</feature>
<evidence type="ECO:0000256" key="7">
    <source>
        <dbReference type="SAM" id="MobiDB-lite"/>
    </source>
</evidence>
<keyword evidence="2 6" id="KW-0963">Cytoplasm</keyword>
<keyword evidence="5 6" id="KW-0687">Ribonucleoprotein</keyword>
<dbReference type="SUPFAM" id="SSF50182">
    <property type="entry name" value="Sm-like ribonucleoproteins"/>
    <property type="match status" value="1"/>
</dbReference>
<dbReference type="InterPro" id="IPR047575">
    <property type="entry name" value="Sm"/>
</dbReference>
<proteinExistence type="inferred from homology"/>
<dbReference type="InterPro" id="IPR034104">
    <property type="entry name" value="Lsm1"/>
</dbReference>
<dbReference type="GO" id="GO:0003729">
    <property type="term" value="F:mRNA binding"/>
    <property type="evidence" value="ECO:0007669"/>
    <property type="project" value="TreeGrafter"/>
</dbReference>
<dbReference type="SMART" id="SM00651">
    <property type="entry name" value="Sm"/>
    <property type="match status" value="1"/>
</dbReference>
<dbReference type="Pfam" id="PF01423">
    <property type="entry name" value="LSM"/>
    <property type="match status" value="1"/>
</dbReference>
<keyword evidence="10" id="KW-1185">Reference proteome</keyword>
<evidence type="ECO:0000256" key="6">
    <source>
        <dbReference type="RuleBase" id="RU365047"/>
    </source>
</evidence>
<evidence type="ECO:0000313" key="10">
    <source>
        <dbReference type="Proteomes" id="UP000034841"/>
    </source>
</evidence>
<dbReference type="PROSITE" id="PS52002">
    <property type="entry name" value="SM"/>
    <property type="match status" value="1"/>
</dbReference>
<gene>
    <name evidence="9" type="primary">lsm1</name>
    <name evidence="6" type="synonym">LSM1</name>
    <name evidence="9" type="ORF">CFO_g4061</name>
</gene>
<reference evidence="9 10" key="1">
    <citation type="submission" date="2015-04" db="EMBL/GenBank/DDBJ databases">
        <title>Genome sequence of Ceratocystis platani, a major pathogen of plane trees.</title>
        <authorList>
            <person name="Belbahri L."/>
        </authorList>
    </citation>
    <scope>NUCLEOTIDE SEQUENCE [LARGE SCALE GENOMIC DNA]</scope>
    <source>
        <strain evidence="9 10">CFO</strain>
    </source>
</reference>
<dbReference type="PANTHER" id="PTHR15588:SF8">
    <property type="entry name" value="U6 SNRNA-ASSOCIATED SM-LIKE PROTEIN LSM1"/>
    <property type="match status" value="1"/>
</dbReference>